<dbReference type="InterPro" id="IPR001789">
    <property type="entry name" value="Sig_transdc_resp-reg_receiver"/>
</dbReference>
<dbReference type="PANTHER" id="PTHR43102">
    <property type="entry name" value="SLR1143 PROTEIN"/>
    <property type="match status" value="1"/>
</dbReference>
<feature type="region of interest" description="Disordered" evidence="2">
    <location>
        <begin position="1"/>
        <end position="41"/>
    </location>
</feature>
<keyword evidence="4" id="KW-0808">Transferase</keyword>
<organism evidence="4 5">
    <name type="scientific">Nitzschia inconspicua</name>
    <dbReference type="NCBI Taxonomy" id="303405"/>
    <lineage>
        <taxon>Eukaryota</taxon>
        <taxon>Sar</taxon>
        <taxon>Stramenopiles</taxon>
        <taxon>Ochrophyta</taxon>
        <taxon>Bacillariophyta</taxon>
        <taxon>Bacillariophyceae</taxon>
        <taxon>Bacillariophycidae</taxon>
        <taxon>Bacillariales</taxon>
        <taxon>Bacillariaceae</taxon>
        <taxon>Nitzschia</taxon>
    </lineage>
</organism>
<gene>
    <name evidence="4" type="ORF">IV203_021732</name>
</gene>
<comment type="caution">
    <text evidence="4">The sequence shown here is derived from an EMBL/GenBank/DDBJ whole genome shotgun (WGS) entry which is preliminary data.</text>
</comment>
<feature type="compositionally biased region" description="Polar residues" evidence="2">
    <location>
        <begin position="32"/>
        <end position="41"/>
    </location>
</feature>
<dbReference type="PROSITE" id="PS50110">
    <property type="entry name" value="RESPONSE_REGULATORY"/>
    <property type="match status" value="1"/>
</dbReference>
<evidence type="ECO:0000313" key="4">
    <source>
        <dbReference type="EMBL" id="KAG7343724.1"/>
    </source>
</evidence>
<feature type="domain" description="Response regulatory" evidence="3">
    <location>
        <begin position="553"/>
        <end position="673"/>
    </location>
</feature>
<keyword evidence="5" id="KW-1185">Reference proteome</keyword>
<evidence type="ECO:0000259" key="3">
    <source>
        <dbReference type="PROSITE" id="PS50110"/>
    </source>
</evidence>
<evidence type="ECO:0000313" key="5">
    <source>
        <dbReference type="Proteomes" id="UP000693970"/>
    </source>
</evidence>
<dbReference type="PANTHER" id="PTHR43102:SF2">
    <property type="entry name" value="GAF DOMAIN-CONTAINING PROTEIN"/>
    <property type="match status" value="1"/>
</dbReference>
<dbReference type="CDD" id="cd17546">
    <property type="entry name" value="REC_hyHK_CKI1_RcsC-like"/>
    <property type="match status" value="1"/>
</dbReference>
<dbReference type="Pfam" id="PF00072">
    <property type="entry name" value="Response_reg"/>
    <property type="match status" value="1"/>
</dbReference>
<keyword evidence="4" id="KW-0418">Kinase</keyword>
<dbReference type="Proteomes" id="UP000693970">
    <property type="component" value="Unassembled WGS sequence"/>
</dbReference>
<proteinExistence type="predicted"/>
<dbReference type="EMBL" id="JAGRRH010000023">
    <property type="protein sequence ID" value="KAG7343724.1"/>
    <property type="molecule type" value="Genomic_DNA"/>
</dbReference>
<dbReference type="SMART" id="SM00448">
    <property type="entry name" value="REC"/>
    <property type="match status" value="1"/>
</dbReference>
<reference evidence="4" key="1">
    <citation type="journal article" date="2021" name="Sci. Rep.">
        <title>Diploid genomic architecture of Nitzschia inconspicua, an elite biomass production diatom.</title>
        <authorList>
            <person name="Oliver A."/>
            <person name="Podell S."/>
            <person name="Pinowska A."/>
            <person name="Traller J.C."/>
            <person name="Smith S.R."/>
            <person name="McClure R."/>
            <person name="Beliaev A."/>
            <person name="Bohutskyi P."/>
            <person name="Hill E.A."/>
            <person name="Rabines A."/>
            <person name="Zheng H."/>
            <person name="Allen L.Z."/>
            <person name="Kuo A."/>
            <person name="Grigoriev I.V."/>
            <person name="Allen A.E."/>
            <person name="Hazlebeck D."/>
            <person name="Allen E.E."/>
        </authorList>
    </citation>
    <scope>NUCLEOTIDE SEQUENCE</scope>
    <source>
        <strain evidence="4">Hildebrandi</strain>
    </source>
</reference>
<dbReference type="AlphaFoldDB" id="A0A9K3PG73"/>
<reference evidence="4" key="2">
    <citation type="submission" date="2021-04" db="EMBL/GenBank/DDBJ databases">
        <authorList>
            <person name="Podell S."/>
        </authorList>
    </citation>
    <scope>NUCLEOTIDE SEQUENCE</scope>
    <source>
        <strain evidence="4">Hildebrandi</strain>
    </source>
</reference>
<feature type="modified residue" description="4-aspartylphosphate" evidence="1">
    <location>
        <position position="602"/>
    </location>
</feature>
<dbReference type="GO" id="GO:0000160">
    <property type="term" value="P:phosphorelay signal transduction system"/>
    <property type="evidence" value="ECO:0007669"/>
    <property type="project" value="InterPro"/>
</dbReference>
<accession>A0A9K3PG73</accession>
<feature type="compositionally biased region" description="Polar residues" evidence="2">
    <location>
        <begin position="521"/>
        <end position="531"/>
    </location>
</feature>
<dbReference type="GO" id="GO:0016301">
    <property type="term" value="F:kinase activity"/>
    <property type="evidence" value="ECO:0007669"/>
    <property type="project" value="UniProtKB-KW"/>
</dbReference>
<evidence type="ECO:0000256" key="2">
    <source>
        <dbReference type="SAM" id="MobiDB-lite"/>
    </source>
</evidence>
<sequence>MKDIKLGEKSSGGGRTASGTKLHTLGYPPEGMTTSRSSPSIHNDYNDNMMMTTEDVAQDMDWVLTNYDEKNSVPQTMEEEMKRLQALRSYLILDSERERQFERLIAMGRRIFSVPMTSITLIDLGRQWIVSSRGLGDMREAPRNDGFCSHAILSKDDIFIIKDASKDWRFANNPYVTGPPYLRFYAGAPLESPEGYRLGTFCIIDTKPWPDGLDFKSKQTLRELAALTVDVLVTRRNKRERELERSTQTVACTAHDLLTPLSGIELSLHLLREDQDFQRKLVSQHHRHAMETVEVCSDILQEICSTVKAQHAITKSSFEESLMTAHLERVNITHLVDRLYTVMEPIEKHVPLQIVVDDSVPKEVMTDPSKILRGAINYLIIACQRTRNGKIVLRLALRKNSEYGKRSLLFVTCEDTAPSIPLTMYEHLFKPPQTGVDLFKGEIEMDNDIKHNKFHPELCLFSVACEMNVIGGEFGFRPRNDADEGCKEYDEEIGKVSGSVFWFCLPCSELEEETVVEETAGGSSSMHTTLAQDDATKSSKSIPRTLSTHRKKRALVIDDSMIIRKMLTKILSNLEFEVSQAENGMDGLEKLKSTLFDLAFCDFLMPVMDGLDCVQQYRDWEKSHRPWIKQRIVGISAHATPGDIEIGTNVGMDDYRNKPMTVKVLSELINCESQAEISKLLDEIETREENLRNTAECECFSSASGEHPTNDLDSEKLGACLLVAPKSEEEHIKSMQDVMKSSGWQSSVARTEEEALAWLKMRMWDLVLVDETFASSIAVFRGWESRNRKTFQKRVTLMTEAVDINAAENISPPKGIDAVTVKPMSLISLDNLLRRTQSELNEDDQIDCAGLLSLKL</sequence>
<evidence type="ECO:0000256" key="1">
    <source>
        <dbReference type="PROSITE-ProRule" id="PRU00169"/>
    </source>
</evidence>
<name>A0A9K3PG73_9STRA</name>
<feature type="region of interest" description="Disordered" evidence="2">
    <location>
        <begin position="517"/>
        <end position="542"/>
    </location>
</feature>
<keyword evidence="1" id="KW-0597">Phosphoprotein</keyword>
<dbReference type="OrthoDB" id="303614at2759"/>
<protein>
    <submittedName>
        <fullName evidence="4">Two-component system sensor histidine kinase</fullName>
    </submittedName>
</protein>